<comment type="caution">
    <text evidence="2">The sequence shown here is derived from an EMBL/GenBank/DDBJ whole genome shotgun (WGS) entry which is preliminary data.</text>
</comment>
<protein>
    <submittedName>
        <fullName evidence="2">Uncharacterized protein</fullName>
    </submittedName>
</protein>
<feature type="signal peptide" evidence="1">
    <location>
        <begin position="1"/>
        <end position="27"/>
    </location>
</feature>
<dbReference type="Proteomes" id="UP001527181">
    <property type="component" value="Unassembled WGS sequence"/>
</dbReference>
<organism evidence="2 3">
    <name type="scientific">Paenibacillus alvei</name>
    <name type="common">Bacillus alvei</name>
    <dbReference type="NCBI Taxonomy" id="44250"/>
    <lineage>
        <taxon>Bacteria</taxon>
        <taxon>Bacillati</taxon>
        <taxon>Bacillota</taxon>
        <taxon>Bacilli</taxon>
        <taxon>Bacillales</taxon>
        <taxon>Paenibacillaceae</taxon>
        <taxon>Paenibacillus</taxon>
    </lineage>
</organism>
<name>A0ABT4H0X7_PAEAL</name>
<accession>A0ABT4H0X7</accession>
<sequence length="144" mass="15308">MVKSGKFLCLTVFTFLLTFMVASPTFAASSGTSWHDGLGPNQSKQVGLAFRVDAGSTITLGVDQYVMESNGNWGKNADVTYTIHNVSTQRDLESFRVDHSVGGAAGAPAYSRPYTNVRAGTYVIIARNNTSSNVATGGNVYVSN</sequence>
<dbReference type="EMBL" id="JAMDNP010000035">
    <property type="protein sequence ID" value="MCY9762590.1"/>
    <property type="molecule type" value="Genomic_DNA"/>
</dbReference>
<evidence type="ECO:0000313" key="2">
    <source>
        <dbReference type="EMBL" id="MCY9762590.1"/>
    </source>
</evidence>
<dbReference type="RefSeq" id="WP_005544440.1">
    <property type="nucleotide sequence ID" value="NZ_JAMDLX010000021.1"/>
</dbReference>
<evidence type="ECO:0000256" key="1">
    <source>
        <dbReference type="SAM" id="SignalP"/>
    </source>
</evidence>
<reference evidence="2 3" key="1">
    <citation type="submission" date="2022-05" db="EMBL/GenBank/DDBJ databases">
        <title>Genome Sequencing of Bee-Associated Microbes.</title>
        <authorList>
            <person name="Dunlap C."/>
        </authorList>
    </citation>
    <scope>NUCLEOTIDE SEQUENCE [LARGE SCALE GENOMIC DNA]</scope>
    <source>
        <strain evidence="2 3">NRRL B-04010</strain>
    </source>
</reference>
<dbReference type="GeneID" id="94488266"/>
<gene>
    <name evidence="2" type="ORF">M5X12_18760</name>
</gene>
<keyword evidence="3" id="KW-1185">Reference proteome</keyword>
<evidence type="ECO:0000313" key="3">
    <source>
        <dbReference type="Proteomes" id="UP001527181"/>
    </source>
</evidence>
<feature type="chain" id="PRO_5046586248" evidence="1">
    <location>
        <begin position="28"/>
        <end position="144"/>
    </location>
</feature>
<proteinExistence type="predicted"/>
<keyword evidence="1" id="KW-0732">Signal</keyword>